<evidence type="ECO:0000313" key="2">
    <source>
        <dbReference type="Proteomes" id="UP001234297"/>
    </source>
</evidence>
<dbReference type="Proteomes" id="UP001234297">
    <property type="component" value="Chromosome 2"/>
</dbReference>
<accession>A0ACC2MG26</accession>
<evidence type="ECO:0000313" key="1">
    <source>
        <dbReference type="EMBL" id="KAJ8644087.1"/>
    </source>
</evidence>
<proteinExistence type="predicted"/>
<sequence>MLVDAEMKHLRTRRRGVGEERDAAATSNRDTAVNSDELQLRPSISDEFWNLMLFLHMNNLRWAYAVLITLGGVWMYGELK</sequence>
<reference evidence="1 2" key="1">
    <citation type="journal article" date="2022" name="Hortic Res">
        <title>A haplotype resolved chromosomal level avocado genome allows analysis of novel avocado genes.</title>
        <authorList>
            <person name="Nath O."/>
            <person name="Fletcher S.J."/>
            <person name="Hayward A."/>
            <person name="Shaw L.M."/>
            <person name="Masouleh A.K."/>
            <person name="Furtado A."/>
            <person name="Henry R.J."/>
            <person name="Mitter N."/>
        </authorList>
    </citation>
    <scope>NUCLEOTIDE SEQUENCE [LARGE SCALE GENOMIC DNA]</scope>
    <source>
        <strain evidence="2">cv. Hass</strain>
    </source>
</reference>
<gene>
    <name evidence="1" type="ORF">MRB53_005835</name>
</gene>
<keyword evidence="2" id="KW-1185">Reference proteome</keyword>
<name>A0ACC2MG26_PERAE</name>
<protein>
    <submittedName>
        <fullName evidence="1">Uncharacterized protein</fullName>
    </submittedName>
</protein>
<organism evidence="1 2">
    <name type="scientific">Persea americana</name>
    <name type="common">Avocado</name>
    <dbReference type="NCBI Taxonomy" id="3435"/>
    <lineage>
        <taxon>Eukaryota</taxon>
        <taxon>Viridiplantae</taxon>
        <taxon>Streptophyta</taxon>
        <taxon>Embryophyta</taxon>
        <taxon>Tracheophyta</taxon>
        <taxon>Spermatophyta</taxon>
        <taxon>Magnoliopsida</taxon>
        <taxon>Magnoliidae</taxon>
        <taxon>Laurales</taxon>
        <taxon>Lauraceae</taxon>
        <taxon>Persea</taxon>
    </lineage>
</organism>
<comment type="caution">
    <text evidence="1">The sequence shown here is derived from an EMBL/GenBank/DDBJ whole genome shotgun (WGS) entry which is preliminary data.</text>
</comment>
<dbReference type="EMBL" id="CM056810">
    <property type="protein sequence ID" value="KAJ8644087.1"/>
    <property type="molecule type" value="Genomic_DNA"/>
</dbReference>